<dbReference type="GO" id="GO:0000287">
    <property type="term" value="F:magnesium ion binding"/>
    <property type="evidence" value="ECO:0007669"/>
    <property type="project" value="InterPro"/>
</dbReference>
<keyword evidence="5 13" id="KW-0808">Transferase</keyword>
<dbReference type="SUPFAM" id="SSF50800">
    <property type="entry name" value="PK beta-barrel domain-like"/>
    <property type="match status" value="1"/>
</dbReference>
<dbReference type="InParanoid" id="A0A1E7FQL0"/>
<dbReference type="Proteomes" id="UP000095751">
    <property type="component" value="Unassembled WGS sequence"/>
</dbReference>
<evidence type="ECO:0000256" key="1">
    <source>
        <dbReference type="ARBA" id="ARBA00001958"/>
    </source>
</evidence>
<dbReference type="InterPro" id="IPR015793">
    <property type="entry name" value="Pyrv_Knase_brl"/>
</dbReference>
<dbReference type="GO" id="GO:0016301">
    <property type="term" value="F:kinase activity"/>
    <property type="evidence" value="ECO:0007669"/>
    <property type="project" value="UniProtKB-KW"/>
</dbReference>
<proteinExistence type="inferred from homology"/>
<dbReference type="Gene3D" id="3.40.1380.20">
    <property type="entry name" value="Pyruvate kinase, C-terminal domain"/>
    <property type="match status" value="1"/>
</dbReference>
<evidence type="ECO:0000313" key="18">
    <source>
        <dbReference type="Proteomes" id="UP000095751"/>
    </source>
</evidence>
<evidence type="ECO:0000256" key="4">
    <source>
        <dbReference type="ARBA" id="ARBA00012142"/>
    </source>
</evidence>
<evidence type="ECO:0000256" key="12">
    <source>
        <dbReference type="ARBA" id="ARBA00023317"/>
    </source>
</evidence>
<dbReference type="PRINTS" id="PR01050">
    <property type="entry name" value="PYRUVTKNASE"/>
</dbReference>
<dbReference type="InterPro" id="IPR040442">
    <property type="entry name" value="Pyrv_kinase-like_dom_sf"/>
</dbReference>
<dbReference type="InterPro" id="IPR015813">
    <property type="entry name" value="Pyrv/PenolPyrv_kinase-like_dom"/>
</dbReference>
<evidence type="ECO:0000256" key="9">
    <source>
        <dbReference type="ARBA" id="ARBA00022840"/>
    </source>
</evidence>
<dbReference type="InterPro" id="IPR011037">
    <property type="entry name" value="Pyrv_Knase-like_insert_dom_sf"/>
</dbReference>
<keyword evidence="12 17" id="KW-0670">Pyruvate</keyword>
<dbReference type="Pfam" id="PF02887">
    <property type="entry name" value="PK_C"/>
    <property type="match status" value="1"/>
</dbReference>
<dbReference type="NCBIfam" id="NF004491">
    <property type="entry name" value="PRK05826.1"/>
    <property type="match status" value="1"/>
</dbReference>
<evidence type="ECO:0000256" key="3">
    <source>
        <dbReference type="ARBA" id="ARBA00008663"/>
    </source>
</evidence>
<dbReference type="GO" id="GO:0004743">
    <property type="term" value="F:pyruvate kinase activity"/>
    <property type="evidence" value="ECO:0007669"/>
    <property type="project" value="UniProtKB-EC"/>
</dbReference>
<organism evidence="17 18">
    <name type="scientific">Fragilariopsis cylindrus CCMP1102</name>
    <dbReference type="NCBI Taxonomy" id="635003"/>
    <lineage>
        <taxon>Eukaryota</taxon>
        <taxon>Sar</taxon>
        <taxon>Stramenopiles</taxon>
        <taxon>Ochrophyta</taxon>
        <taxon>Bacillariophyta</taxon>
        <taxon>Bacillariophyceae</taxon>
        <taxon>Bacillariophycidae</taxon>
        <taxon>Bacillariales</taxon>
        <taxon>Bacillariaceae</taxon>
        <taxon>Fragilariopsis</taxon>
    </lineage>
</organism>
<dbReference type="EMBL" id="KV784355">
    <property type="protein sequence ID" value="OEU20385.1"/>
    <property type="molecule type" value="Genomic_DNA"/>
</dbReference>
<comment type="similarity">
    <text evidence="3 13">Belongs to the pyruvate kinase family.</text>
</comment>
<dbReference type="EC" id="2.7.1.40" evidence="4 13"/>
<evidence type="ECO:0000256" key="7">
    <source>
        <dbReference type="ARBA" id="ARBA00022741"/>
    </source>
</evidence>
<dbReference type="InterPro" id="IPR015806">
    <property type="entry name" value="Pyrv_Knase_insert_dom_sf"/>
</dbReference>
<gene>
    <name evidence="17" type="primary">PK1</name>
    <name evidence="17" type="ORF">FRACYDRAFT_260072</name>
</gene>
<dbReference type="GO" id="GO:0005524">
    <property type="term" value="F:ATP binding"/>
    <property type="evidence" value="ECO:0007669"/>
    <property type="project" value="UniProtKB-KW"/>
</dbReference>
<feature type="region of interest" description="Disordered" evidence="14">
    <location>
        <begin position="1"/>
        <end position="25"/>
    </location>
</feature>
<evidence type="ECO:0000259" key="16">
    <source>
        <dbReference type="Pfam" id="PF02887"/>
    </source>
</evidence>
<comment type="cofactor">
    <cofactor evidence="1">
        <name>K(+)</name>
        <dbReference type="ChEBI" id="CHEBI:29103"/>
    </cofactor>
</comment>
<keyword evidence="10 13" id="KW-0460">Magnesium</keyword>
<dbReference type="Gene3D" id="3.20.20.60">
    <property type="entry name" value="Phosphoenolpyruvate-binding domains"/>
    <property type="match status" value="1"/>
</dbReference>
<evidence type="ECO:0000256" key="11">
    <source>
        <dbReference type="ARBA" id="ARBA00023152"/>
    </source>
</evidence>
<reference evidence="17 18" key="1">
    <citation type="submission" date="2016-09" db="EMBL/GenBank/DDBJ databases">
        <title>Extensive genetic diversity and differential bi-allelic expression allows diatom success in the polar Southern Ocean.</title>
        <authorList>
            <consortium name="DOE Joint Genome Institute"/>
            <person name="Mock T."/>
            <person name="Otillar R.P."/>
            <person name="Strauss J."/>
            <person name="Dupont C."/>
            <person name="Frickenhaus S."/>
            <person name="Maumus F."/>
            <person name="Mcmullan M."/>
            <person name="Sanges R."/>
            <person name="Schmutz J."/>
            <person name="Toseland A."/>
            <person name="Valas R."/>
            <person name="Veluchamy A."/>
            <person name="Ward B.J."/>
            <person name="Allen A."/>
            <person name="Barry K."/>
            <person name="Falciatore A."/>
            <person name="Ferrante M."/>
            <person name="Fortunato A.E."/>
            <person name="Gloeckner G."/>
            <person name="Gruber A."/>
            <person name="Hipkin R."/>
            <person name="Janech M."/>
            <person name="Kroth P."/>
            <person name="Leese F."/>
            <person name="Lindquist E."/>
            <person name="Lyon B.R."/>
            <person name="Martin J."/>
            <person name="Mayer C."/>
            <person name="Parker M."/>
            <person name="Quesneville H."/>
            <person name="Raymond J."/>
            <person name="Uhlig C."/>
            <person name="Valentin K.U."/>
            <person name="Worden A.Z."/>
            <person name="Armbrust E.V."/>
            <person name="Bowler C."/>
            <person name="Green B."/>
            <person name="Moulton V."/>
            <person name="Van Oosterhout C."/>
            <person name="Grigoriev I."/>
        </authorList>
    </citation>
    <scope>NUCLEOTIDE SEQUENCE [LARGE SCALE GENOMIC DNA]</scope>
    <source>
        <strain evidence="17 18">CCMP1102</strain>
    </source>
</reference>
<evidence type="ECO:0000256" key="6">
    <source>
        <dbReference type="ARBA" id="ARBA00022723"/>
    </source>
</evidence>
<sequence length="607" mass="65985">MLTSISRRAGRASLTTSSLKSPSSWKRLVPTAGTAIHHMNGSGTNYVQQVVPVTQYRGFAVRTSKRMLNDIESLRLKKPFKTGTMTKIVCTIGPATDTPEKMKELVGNGMHVARLNFSHAGADYTYPEKLFKMLRDTKGNSADSSTIEMPNNLRAVLVDTKGPEIRTGVLAGDEEVSNIEVDAEVTLTIEDVSKDPIPKEDDTSRRINIDYQSICKTVDVGKLILLDDGLIALEVVEIDPSGKFVVCNALNAGPIKKNKGVNLPGMELDLPALTDKDKRDLKWACEMGADFIAASFIRTGGNVRSVIAYLNRCIADLPDLDGFPRIRPLVISKIENKEGVDNFEEILHESDGIMVARGDLGVEIPYSTVFAAQKMMVYACNNVGKPVIVATQMLDSMQRNPRPTRAEVTDVGTAVLDGADSVMLSGETAAGAYPIESLKSMTSVLVEADHIVDEDGAVFWNQKLHDELSPQEQEMDGVAASCVKAASVMNVSKILMISRKGKFARAVARHKPHVPVLVFCTDPQVARRLQLHRGLTPIMLNTSSVGTNAPVSSTGLLRQEAIRTAVEMGFVKSGDKIIIVDQTLGKSTHMYDVANNMKVVTLTGQSM</sequence>
<dbReference type="PANTHER" id="PTHR11817">
    <property type="entry name" value="PYRUVATE KINASE"/>
    <property type="match status" value="1"/>
</dbReference>
<dbReference type="Gene3D" id="2.40.33.10">
    <property type="entry name" value="PK beta-barrel domain-like"/>
    <property type="match status" value="1"/>
</dbReference>
<keyword evidence="8 13" id="KW-0418">Kinase</keyword>
<dbReference type="FunFam" id="2.40.33.10:FF:000001">
    <property type="entry name" value="Pyruvate kinase"/>
    <property type="match status" value="1"/>
</dbReference>
<keyword evidence="7" id="KW-0547">Nucleotide-binding</keyword>
<evidence type="ECO:0000256" key="2">
    <source>
        <dbReference type="ARBA" id="ARBA00004997"/>
    </source>
</evidence>
<comment type="pathway">
    <text evidence="2 13">Carbohydrate degradation; glycolysis; pyruvate from D-glyceraldehyde 3-phosphate: step 5/5.</text>
</comment>
<dbReference type="GO" id="GO:0030955">
    <property type="term" value="F:potassium ion binding"/>
    <property type="evidence" value="ECO:0007669"/>
    <property type="project" value="InterPro"/>
</dbReference>
<keyword evidence="9" id="KW-0067">ATP-binding</keyword>
<feature type="domain" description="Pyruvate kinase barrel" evidence="15">
    <location>
        <begin position="86"/>
        <end position="437"/>
    </location>
</feature>
<evidence type="ECO:0000313" key="17">
    <source>
        <dbReference type="EMBL" id="OEU20385.1"/>
    </source>
</evidence>
<dbReference type="UniPathway" id="UPA00109">
    <property type="reaction ID" value="UER00188"/>
</dbReference>
<dbReference type="SUPFAM" id="SSF52935">
    <property type="entry name" value="PK C-terminal domain-like"/>
    <property type="match status" value="1"/>
</dbReference>
<evidence type="ECO:0000256" key="5">
    <source>
        <dbReference type="ARBA" id="ARBA00022679"/>
    </source>
</evidence>
<protein>
    <recommendedName>
        <fullName evidence="4 13">Pyruvate kinase</fullName>
        <ecNumber evidence="4 13">2.7.1.40</ecNumber>
    </recommendedName>
</protein>
<feature type="compositionally biased region" description="Low complexity" evidence="14">
    <location>
        <begin position="13"/>
        <end position="24"/>
    </location>
</feature>
<dbReference type="SUPFAM" id="SSF51621">
    <property type="entry name" value="Phosphoenolpyruvate/pyruvate domain"/>
    <property type="match status" value="1"/>
</dbReference>
<comment type="catalytic activity">
    <reaction evidence="13">
        <text>pyruvate + ATP = phosphoenolpyruvate + ADP + H(+)</text>
        <dbReference type="Rhea" id="RHEA:18157"/>
        <dbReference type="ChEBI" id="CHEBI:15361"/>
        <dbReference type="ChEBI" id="CHEBI:15378"/>
        <dbReference type="ChEBI" id="CHEBI:30616"/>
        <dbReference type="ChEBI" id="CHEBI:58702"/>
        <dbReference type="ChEBI" id="CHEBI:456216"/>
        <dbReference type="EC" id="2.7.1.40"/>
    </reaction>
</comment>
<keyword evidence="18" id="KW-1185">Reference proteome</keyword>
<dbReference type="Pfam" id="PF00224">
    <property type="entry name" value="PK"/>
    <property type="match status" value="1"/>
</dbReference>
<dbReference type="InterPro" id="IPR036918">
    <property type="entry name" value="Pyrv_Knase_C_sf"/>
</dbReference>
<dbReference type="KEGG" id="fcy:FRACYDRAFT_260072"/>
<name>A0A1E7FQL0_9STRA</name>
<evidence type="ECO:0000256" key="8">
    <source>
        <dbReference type="ARBA" id="ARBA00022777"/>
    </source>
</evidence>
<dbReference type="InterPro" id="IPR001697">
    <property type="entry name" value="Pyr_Knase"/>
</dbReference>
<evidence type="ECO:0000256" key="13">
    <source>
        <dbReference type="RuleBase" id="RU000504"/>
    </source>
</evidence>
<evidence type="ECO:0000256" key="14">
    <source>
        <dbReference type="SAM" id="MobiDB-lite"/>
    </source>
</evidence>
<evidence type="ECO:0000256" key="10">
    <source>
        <dbReference type="ARBA" id="ARBA00022842"/>
    </source>
</evidence>
<dbReference type="NCBIfam" id="TIGR01064">
    <property type="entry name" value="pyruv_kin"/>
    <property type="match status" value="1"/>
</dbReference>
<feature type="domain" description="Pyruvate kinase C-terminal" evidence="16">
    <location>
        <begin position="477"/>
        <end position="586"/>
    </location>
</feature>
<dbReference type="OrthoDB" id="108365at2759"/>
<accession>A0A1E7FQL0</accession>
<keyword evidence="6" id="KW-0479">Metal-binding</keyword>
<dbReference type="InterPro" id="IPR015795">
    <property type="entry name" value="Pyrv_Knase_C"/>
</dbReference>
<evidence type="ECO:0000259" key="15">
    <source>
        <dbReference type="Pfam" id="PF00224"/>
    </source>
</evidence>
<dbReference type="AlphaFoldDB" id="A0A1E7FQL0"/>
<keyword evidence="11 13" id="KW-0324">Glycolysis</keyword>